<reference evidence="2" key="1">
    <citation type="submission" date="2015-01" db="EMBL/GenBank/DDBJ databases">
        <authorList>
            <person name="Manzoor Shahid"/>
            <person name="Zubair Saima"/>
        </authorList>
    </citation>
    <scope>NUCLEOTIDE SEQUENCE [LARGE SCALE GENOMIC DNA]</scope>
    <source>
        <strain evidence="2">V1</strain>
    </source>
</reference>
<evidence type="ECO:0000313" key="2">
    <source>
        <dbReference type="Proteomes" id="UP000042527"/>
    </source>
</evidence>
<dbReference type="AlphaFoldDB" id="A0A0B7GV34"/>
<name>A0A0B7GV34_TREPH</name>
<gene>
    <name evidence="1" type="ORF">TPHV1_10164</name>
</gene>
<organism evidence="1 2">
    <name type="scientific">Treponema phagedenis</name>
    <dbReference type="NCBI Taxonomy" id="162"/>
    <lineage>
        <taxon>Bacteria</taxon>
        <taxon>Pseudomonadati</taxon>
        <taxon>Spirochaetota</taxon>
        <taxon>Spirochaetia</taxon>
        <taxon>Spirochaetales</taxon>
        <taxon>Treponemataceae</taxon>
        <taxon>Treponema</taxon>
    </lineage>
</organism>
<proteinExistence type="predicted"/>
<protein>
    <submittedName>
        <fullName evidence="1">Uncharacterized protein</fullName>
    </submittedName>
</protein>
<dbReference type="Proteomes" id="UP000042527">
    <property type="component" value="Unassembled WGS sequence"/>
</dbReference>
<evidence type="ECO:0000313" key="1">
    <source>
        <dbReference type="EMBL" id="CEM60496.1"/>
    </source>
</evidence>
<dbReference type="EMBL" id="CDNC01000001">
    <property type="protein sequence ID" value="CEM60496.1"/>
    <property type="molecule type" value="Genomic_DNA"/>
</dbReference>
<accession>A0A0B7GV34</accession>
<sequence length="82" mass="9824">MIFGESYNLIQQAIASHSENKLNKCVLCDCYQAYALMKTHIDEANKHVNRANMEFDYYWEKVKEMKTNEQKRFLKDVKIMLK</sequence>
<dbReference type="RefSeq" id="WP_044634227.1">
    <property type="nucleotide sequence ID" value="NZ_CDNC01000001.1"/>
</dbReference>
<keyword evidence="2" id="KW-1185">Reference proteome</keyword>